<dbReference type="Pfam" id="PF08241">
    <property type="entry name" value="Methyltransf_11"/>
    <property type="match status" value="1"/>
</dbReference>
<dbReference type="AlphaFoldDB" id="A0A060DY84"/>
<evidence type="ECO:0000313" key="3">
    <source>
        <dbReference type="EMBL" id="PNQ94759.1"/>
    </source>
</evidence>
<dbReference type="GO" id="GO:0008757">
    <property type="term" value="F:S-adenosylmethionine-dependent methyltransferase activity"/>
    <property type="evidence" value="ECO:0007669"/>
    <property type="project" value="InterPro"/>
</dbReference>
<dbReference type="Proteomes" id="UP000027186">
    <property type="component" value="Plasmid AbAZ39_p3"/>
</dbReference>
<geneLocation type="plasmid" evidence="2 4">
    <name>AbAZ39_p3</name>
</geneLocation>
<keyword evidence="3" id="KW-0808">Transferase</keyword>
<dbReference type="Gene3D" id="3.40.50.150">
    <property type="entry name" value="Vaccinia Virus protein VP39"/>
    <property type="match status" value="1"/>
</dbReference>
<gene>
    <name evidence="2" type="ORF">ABAZ39_28415</name>
    <name evidence="3" type="ORF">C1S70_32565</name>
</gene>
<proteinExistence type="predicted"/>
<dbReference type="EMBL" id="POWG01000084">
    <property type="protein sequence ID" value="PNQ94759.1"/>
    <property type="molecule type" value="Genomic_DNA"/>
</dbReference>
<geneLocation type="plasmid" evidence="3">
    <name>p58unnamed</name>
</geneLocation>
<dbReference type="KEGG" id="abq:ABAZ39_28415"/>
<sequence>MVVRYDGPGEVIQADAMAFDFEPFDLGVCFLLLMFLPVSRRATFVQKLRQRIKPGGALIVFDKCEAATGYPATVLWRLTLAGKVSAAASMATSRALRSFSVSESARPITAWHALLE</sequence>
<dbReference type="EMBL" id="CP007796">
    <property type="protein sequence ID" value="AIB15789.1"/>
    <property type="molecule type" value="Genomic_DNA"/>
</dbReference>
<accession>A0A2K1FQL8</accession>
<evidence type="ECO:0000313" key="4">
    <source>
        <dbReference type="Proteomes" id="UP000027186"/>
    </source>
</evidence>
<evidence type="ECO:0000259" key="1">
    <source>
        <dbReference type="Pfam" id="PF08241"/>
    </source>
</evidence>
<dbReference type="InterPro" id="IPR013216">
    <property type="entry name" value="Methyltransf_11"/>
</dbReference>
<accession>A0A060DY84</accession>
<name>A0A060DY84_9PROT</name>
<reference evidence="3 5" key="2">
    <citation type="submission" date="2018-01" db="EMBL/GenBank/DDBJ databases">
        <title>Whole genome sequence of Azospirillum brasilense REC3 isolated from strawberry roots.</title>
        <authorList>
            <person name="Fontana C.A."/>
            <person name="Salazar S.M."/>
            <person name="Bassi D."/>
            <person name="Puglisi E."/>
            <person name="Lovaisa N.C."/>
            <person name="Toffoli L.M."/>
            <person name="Pedraza R."/>
            <person name="Cocconcelli P.S."/>
        </authorList>
    </citation>
    <scope>NUCLEOTIDE SEQUENCE [LARGE SCALE GENOMIC DNA]</scope>
    <source>
        <strain evidence="3 5">REC3</strain>
        <plasmid evidence="3">p58unnamed</plasmid>
    </source>
</reference>
<organism evidence="2 4">
    <name type="scientific">Azospirillum argentinense</name>
    <dbReference type="NCBI Taxonomy" id="2970906"/>
    <lineage>
        <taxon>Bacteria</taxon>
        <taxon>Pseudomonadati</taxon>
        <taxon>Pseudomonadota</taxon>
        <taxon>Alphaproteobacteria</taxon>
        <taxon>Rhodospirillales</taxon>
        <taxon>Azospirillaceae</taxon>
        <taxon>Azospirillum</taxon>
    </lineage>
</organism>
<dbReference type="GO" id="GO:0032259">
    <property type="term" value="P:methylation"/>
    <property type="evidence" value="ECO:0007669"/>
    <property type="project" value="UniProtKB-KW"/>
</dbReference>
<evidence type="ECO:0000313" key="2">
    <source>
        <dbReference type="EMBL" id="AIB15789.1"/>
    </source>
</evidence>
<dbReference type="InterPro" id="IPR029063">
    <property type="entry name" value="SAM-dependent_MTases_sf"/>
</dbReference>
<evidence type="ECO:0000313" key="5">
    <source>
        <dbReference type="Proteomes" id="UP000236268"/>
    </source>
</evidence>
<dbReference type="SUPFAM" id="SSF53335">
    <property type="entry name" value="S-adenosyl-L-methionine-dependent methyltransferases"/>
    <property type="match status" value="1"/>
</dbReference>
<keyword evidence="3" id="KW-0489">Methyltransferase</keyword>
<keyword evidence="2" id="KW-0614">Plasmid</keyword>
<dbReference type="Proteomes" id="UP000236268">
    <property type="component" value="Unassembled WGS sequence"/>
</dbReference>
<feature type="domain" description="Methyltransferase type 11" evidence="1">
    <location>
        <begin position="10"/>
        <end position="60"/>
    </location>
</feature>
<protein>
    <submittedName>
        <fullName evidence="3">Class I SAM-dependent methyltransferase</fullName>
    </submittedName>
</protein>
<reference evidence="2 4" key="1">
    <citation type="journal article" date="2014" name="Genome Announc.">
        <title>Complete Genome Sequence of the Model Rhizosphere Strain Azospirillum brasilense Az39, Successfully Applied in Agriculture.</title>
        <authorList>
            <person name="Rivera D."/>
            <person name="Revale S."/>
            <person name="Molina R."/>
            <person name="Gualpa J."/>
            <person name="Puente M."/>
            <person name="Maroniche G."/>
            <person name="Paris G."/>
            <person name="Baker D."/>
            <person name="Clavijo B."/>
            <person name="McLay K."/>
            <person name="Spaepen S."/>
            <person name="Perticari A."/>
            <person name="Vazquez M."/>
            <person name="Wisniewski-Dye F."/>
            <person name="Watkins C."/>
            <person name="Martinez-Abarca F."/>
            <person name="Vanderleyden J."/>
            <person name="Cassan F."/>
        </authorList>
    </citation>
    <scope>NUCLEOTIDE SEQUENCE [LARGE SCALE GENOMIC DNA]</scope>
    <source>
        <strain evidence="2 4">Az39</strain>
        <plasmid evidence="2">AbAZ39_p3</plasmid>
    </source>
</reference>